<dbReference type="GO" id="GO:0009435">
    <property type="term" value="P:NAD+ biosynthetic process"/>
    <property type="evidence" value="ECO:0007669"/>
    <property type="project" value="InterPro"/>
</dbReference>
<dbReference type="PROSITE" id="PS50263">
    <property type="entry name" value="CN_HYDROLASE"/>
    <property type="match status" value="1"/>
</dbReference>
<dbReference type="InterPro" id="IPR036526">
    <property type="entry name" value="C-N_Hydrolase_sf"/>
</dbReference>
<sequence>MGHLITVATCALNQWALDFEGNLNRILESIRIAKKRGATLRVGPELEISGYGCFDHFLEGDTYLHSWEMLSIILNNEETHGILLDVGIFKLELFSWTFKACHAQDFQVQLSRHCLERQDPSDPSQDVPRQRWQLQRDALLHTMDTEACG</sequence>
<protein>
    <recommendedName>
        <fullName evidence="2">NAD(+) synthase [glutamine-hydrolyzing]</fullName>
    </recommendedName>
</protein>
<reference evidence="4 5" key="1">
    <citation type="journal article" date="2018" name="New Phytol.">
        <title>Phylogenomics of Endogonaceae and evolution of mycorrhizas within Mucoromycota.</title>
        <authorList>
            <person name="Chang Y."/>
            <person name="Desiro A."/>
            <person name="Na H."/>
            <person name="Sandor L."/>
            <person name="Lipzen A."/>
            <person name="Clum A."/>
            <person name="Barry K."/>
            <person name="Grigoriev I.V."/>
            <person name="Martin F.M."/>
            <person name="Stajich J.E."/>
            <person name="Smith M.E."/>
            <person name="Bonito G."/>
            <person name="Spatafora J.W."/>
        </authorList>
    </citation>
    <scope>NUCLEOTIDE SEQUENCE [LARGE SCALE GENOMIC DNA]</scope>
    <source>
        <strain evidence="4 5">AD002</strain>
    </source>
</reference>
<accession>A0A433QTI6</accession>
<dbReference type="Pfam" id="PF00795">
    <property type="entry name" value="CN_hydrolase"/>
    <property type="match status" value="1"/>
</dbReference>
<dbReference type="GO" id="GO:0005737">
    <property type="term" value="C:cytoplasm"/>
    <property type="evidence" value="ECO:0007669"/>
    <property type="project" value="InterPro"/>
</dbReference>
<name>A0A433QTI6_9FUNG</name>
<comment type="caution">
    <text evidence="4">The sequence shown here is derived from an EMBL/GenBank/DDBJ whole genome shotgun (WGS) entry which is preliminary data.</text>
</comment>
<keyword evidence="1" id="KW-0436">Ligase</keyword>
<dbReference type="Gene3D" id="3.60.110.10">
    <property type="entry name" value="Carbon-nitrogen hydrolase"/>
    <property type="match status" value="1"/>
</dbReference>
<dbReference type="InterPro" id="IPR003010">
    <property type="entry name" value="C-N_Hydrolase"/>
</dbReference>
<proteinExistence type="predicted"/>
<organism evidence="4 5">
    <name type="scientific">Jimgerdemannia flammicorona</name>
    <dbReference type="NCBI Taxonomy" id="994334"/>
    <lineage>
        <taxon>Eukaryota</taxon>
        <taxon>Fungi</taxon>
        <taxon>Fungi incertae sedis</taxon>
        <taxon>Mucoromycota</taxon>
        <taxon>Mucoromycotina</taxon>
        <taxon>Endogonomycetes</taxon>
        <taxon>Endogonales</taxon>
        <taxon>Endogonaceae</taxon>
        <taxon>Jimgerdemannia</taxon>
    </lineage>
</organism>
<keyword evidence="5" id="KW-1185">Reference proteome</keyword>
<dbReference type="PANTHER" id="PTHR23090:SF9">
    <property type="entry name" value="GLUTAMINE-DEPENDENT NAD(+) SYNTHETASE"/>
    <property type="match status" value="1"/>
</dbReference>
<dbReference type="AlphaFoldDB" id="A0A433QTI6"/>
<dbReference type="Proteomes" id="UP000274822">
    <property type="component" value="Unassembled WGS sequence"/>
</dbReference>
<evidence type="ECO:0000256" key="2">
    <source>
        <dbReference type="ARBA" id="ARBA00030681"/>
    </source>
</evidence>
<evidence type="ECO:0000259" key="3">
    <source>
        <dbReference type="PROSITE" id="PS50263"/>
    </source>
</evidence>
<evidence type="ECO:0000313" key="4">
    <source>
        <dbReference type="EMBL" id="RUS33099.1"/>
    </source>
</evidence>
<dbReference type="InterPro" id="IPR003694">
    <property type="entry name" value="NAD_synthase"/>
</dbReference>
<dbReference type="EMBL" id="RBNJ01001496">
    <property type="protein sequence ID" value="RUS33099.1"/>
    <property type="molecule type" value="Genomic_DNA"/>
</dbReference>
<dbReference type="GO" id="GO:0003952">
    <property type="term" value="F:NAD+ synthase (glutamine-hydrolyzing) activity"/>
    <property type="evidence" value="ECO:0007669"/>
    <property type="project" value="InterPro"/>
</dbReference>
<dbReference type="SUPFAM" id="SSF56317">
    <property type="entry name" value="Carbon-nitrogen hydrolase"/>
    <property type="match status" value="1"/>
</dbReference>
<feature type="domain" description="CN hydrolase" evidence="3">
    <location>
        <begin position="5"/>
        <end position="149"/>
    </location>
</feature>
<evidence type="ECO:0000256" key="1">
    <source>
        <dbReference type="ARBA" id="ARBA00022598"/>
    </source>
</evidence>
<gene>
    <name evidence="4" type="ORF">BC938DRAFT_473096</name>
</gene>
<dbReference type="GO" id="GO:0004359">
    <property type="term" value="F:glutaminase activity"/>
    <property type="evidence" value="ECO:0007669"/>
    <property type="project" value="InterPro"/>
</dbReference>
<evidence type="ECO:0000313" key="5">
    <source>
        <dbReference type="Proteomes" id="UP000274822"/>
    </source>
</evidence>
<dbReference type="PANTHER" id="PTHR23090">
    <property type="entry name" value="NH 3 /GLUTAMINE-DEPENDENT NAD + SYNTHETASE"/>
    <property type="match status" value="1"/>
</dbReference>